<accession>B0DCV2</accession>
<dbReference type="AlphaFoldDB" id="B0DCV2"/>
<dbReference type="InParanoid" id="B0DCV2"/>
<keyword evidence="1" id="KW-0812">Transmembrane</keyword>
<keyword evidence="3" id="KW-1185">Reference proteome</keyword>
<feature type="transmembrane region" description="Helical" evidence="1">
    <location>
        <begin position="6"/>
        <end position="24"/>
    </location>
</feature>
<keyword evidence="1" id="KW-1133">Transmembrane helix</keyword>
<proteinExistence type="predicted"/>
<dbReference type="EMBL" id="DS547104">
    <property type="protein sequence ID" value="EDR07361.1"/>
    <property type="molecule type" value="Genomic_DNA"/>
</dbReference>
<name>B0DCV2_LACBS</name>
<dbReference type="RefSeq" id="XP_001881753.1">
    <property type="nucleotide sequence ID" value="XM_001881718.1"/>
</dbReference>
<organism evidence="3">
    <name type="scientific">Laccaria bicolor (strain S238N-H82 / ATCC MYA-4686)</name>
    <name type="common">Bicoloured deceiver</name>
    <name type="synonym">Laccaria laccata var. bicolor</name>
    <dbReference type="NCBI Taxonomy" id="486041"/>
    <lineage>
        <taxon>Eukaryota</taxon>
        <taxon>Fungi</taxon>
        <taxon>Dikarya</taxon>
        <taxon>Basidiomycota</taxon>
        <taxon>Agaricomycotina</taxon>
        <taxon>Agaricomycetes</taxon>
        <taxon>Agaricomycetidae</taxon>
        <taxon>Agaricales</taxon>
        <taxon>Agaricineae</taxon>
        <taxon>Hydnangiaceae</taxon>
        <taxon>Laccaria</taxon>
    </lineage>
</organism>
<dbReference type="KEGG" id="lbc:LACBIDRAFT_298441"/>
<gene>
    <name evidence="2" type="ORF">LACBIDRAFT_298441</name>
</gene>
<dbReference type="GeneID" id="6077609"/>
<keyword evidence="1" id="KW-0472">Membrane</keyword>
<dbReference type="Proteomes" id="UP000001194">
    <property type="component" value="Unassembled WGS sequence"/>
</dbReference>
<evidence type="ECO:0000313" key="2">
    <source>
        <dbReference type="EMBL" id="EDR07361.1"/>
    </source>
</evidence>
<evidence type="ECO:0000313" key="3">
    <source>
        <dbReference type="Proteomes" id="UP000001194"/>
    </source>
</evidence>
<evidence type="ECO:0000256" key="1">
    <source>
        <dbReference type="SAM" id="Phobius"/>
    </source>
</evidence>
<reference evidence="2 3" key="1">
    <citation type="journal article" date="2008" name="Nature">
        <title>The genome of Laccaria bicolor provides insights into mycorrhizal symbiosis.</title>
        <authorList>
            <person name="Martin F."/>
            <person name="Aerts A."/>
            <person name="Ahren D."/>
            <person name="Brun A."/>
            <person name="Danchin E.G.J."/>
            <person name="Duchaussoy F."/>
            <person name="Gibon J."/>
            <person name="Kohler A."/>
            <person name="Lindquist E."/>
            <person name="Pereda V."/>
            <person name="Salamov A."/>
            <person name="Shapiro H.J."/>
            <person name="Wuyts J."/>
            <person name="Blaudez D."/>
            <person name="Buee M."/>
            <person name="Brokstein P."/>
            <person name="Canbaeck B."/>
            <person name="Cohen D."/>
            <person name="Courty P.E."/>
            <person name="Coutinho P.M."/>
            <person name="Delaruelle C."/>
            <person name="Detter J.C."/>
            <person name="Deveau A."/>
            <person name="DiFazio S."/>
            <person name="Duplessis S."/>
            <person name="Fraissinet-Tachet L."/>
            <person name="Lucic E."/>
            <person name="Frey-Klett P."/>
            <person name="Fourrey C."/>
            <person name="Feussner I."/>
            <person name="Gay G."/>
            <person name="Grimwood J."/>
            <person name="Hoegger P.J."/>
            <person name="Jain P."/>
            <person name="Kilaru S."/>
            <person name="Labbe J."/>
            <person name="Lin Y.C."/>
            <person name="Legue V."/>
            <person name="Le Tacon F."/>
            <person name="Marmeisse R."/>
            <person name="Melayah D."/>
            <person name="Montanini B."/>
            <person name="Muratet M."/>
            <person name="Nehls U."/>
            <person name="Niculita-Hirzel H."/>
            <person name="Oudot-Le Secq M.P."/>
            <person name="Peter M."/>
            <person name="Quesneville H."/>
            <person name="Rajashekar B."/>
            <person name="Reich M."/>
            <person name="Rouhier N."/>
            <person name="Schmutz J."/>
            <person name="Yin T."/>
            <person name="Chalot M."/>
            <person name="Henrissat B."/>
            <person name="Kuees U."/>
            <person name="Lucas S."/>
            <person name="Van de Peer Y."/>
            <person name="Podila G.K."/>
            <person name="Polle A."/>
            <person name="Pukkila P.J."/>
            <person name="Richardson P.M."/>
            <person name="Rouze P."/>
            <person name="Sanders I.R."/>
            <person name="Stajich J.E."/>
            <person name="Tunlid A."/>
            <person name="Tuskan G."/>
            <person name="Grigoriev I.V."/>
        </authorList>
    </citation>
    <scope>NUCLEOTIDE SEQUENCE [LARGE SCALE GENOMIC DNA]</scope>
    <source>
        <strain evidence="3">S238N-H82 / ATCC MYA-4686</strain>
    </source>
</reference>
<dbReference type="HOGENOM" id="CLU_3125299_0_0_1"/>
<sequence>MDYLTWSWALPSVGHCICAVLLWLRPSSGFVGTNLFSKQPLLSILGHVKD</sequence>
<protein>
    <submittedName>
        <fullName evidence="2">Predicted protein</fullName>
    </submittedName>
</protein>